<dbReference type="SUPFAM" id="SSF48695">
    <property type="entry name" value="Multiheme cytochromes"/>
    <property type="match status" value="1"/>
</dbReference>
<dbReference type="InterPro" id="IPR036280">
    <property type="entry name" value="Multihaem_cyt_sf"/>
</dbReference>
<keyword evidence="9 12" id="KW-1133">Transmembrane helix</keyword>
<comment type="subcellular location">
    <subcellularLocation>
        <location evidence="1">Cell membrane</location>
    </subcellularLocation>
</comment>
<evidence type="ECO:0000256" key="10">
    <source>
        <dbReference type="ARBA" id="ARBA00023004"/>
    </source>
</evidence>
<dbReference type="InterPro" id="IPR038266">
    <property type="entry name" value="NapC/NirT_cytc_sf"/>
</dbReference>
<evidence type="ECO:0000256" key="2">
    <source>
        <dbReference type="ARBA" id="ARBA00007395"/>
    </source>
</evidence>
<dbReference type="PANTHER" id="PTHR30333:SF1">
    <property type="entry name" value="CYTOCHROME C-TYPE PROTEIN NAPC"/>
    <property type="match status" value="1"/>
</dbReference>
<dbReference type="GO" id="GO:0046872">
    <property type="term" value="F:metal ion binding"/>
    <property type="evidence" value="ECO:0007669"/>
    <property type="project" value="UniProtKB-KW"/>
</dbReference>
<evidence type="ECO:0000256" key="6">
    <source>
        <dbReference type="ARBA" id="ARBA00022692"/>
    </source>
</evidence>
<keyword evidence="5" id="KW-0349">Heme</keyword>
<dbReference type="Gene3D" id="1.10.3820.10">
    <property type="entry name" value="Di-heme elbow motif domain"/>
    <property type="match status" value="1"/>
</dbReference>
<feature type="transmembrane region" description="Helical" evidence="12">
    <location>
        <begin position="12"/>
        <end position="36"/>
    </location>
</feature>
<feature type="transmembrane region" description="Helical" evidence="12">
    <location>
        <begin position="97"/>
        <end position="117"/>
    </location>
</feature>
<evidence type="ECO:0000256" key="9">
    <source>
        <dbReference type="ARBA" id="ARBA00022989"/>
    </source>
</evidence>
<dbReference type="InterPro" id="IPR005126">
    <property type="entry name" value="NapC/NirT_cyt_c_N"/>
</dbReference>
<dbReference type="GO" id="GO:0009055">
    <property type="term" value="F:electron transfer activity"/>
    <property type="evidence" value="ECO:0007669"/>
    <property type="project" value="TreeGrafter"/>
</dbReference>
<evidence type="ECO:0000256" key="5">
    <source>
        <dbReference type="ARBA" id="ARBA00022617"/>
    </source>
</evidence>
<accession>A0A0F8YTB8</accession>
<feature type="domain" description="NapC/NirT cytochrome c N-terminal" evidence="13">
    <location>
        <begin position="98"/>
        <end position="185"/>
    </location>
</feature>
<keyword evidence="4" id="KW-1003">Cell membrane</keyword>
<sequence>MKLPRTLYNWTSLIGAVIAAISLFMIVFLLAVSFFIEVTSSYLGLVIYIILPIFLIMGLVIIPIGMIQRRKRLRRYEDPDKDRWPQINLNLRQHRNAFGIFAITTTAFLFLSAIGTYEAFHFTESVEFCGKLCHNVMHPEYITYQNSPHANVTCAECHVGHGADWYVKSKLSGLYQVYSVIFKKYPQPIPTPIHNLRPARETCERCHWPEQFYAQTLRTEKHYLADESNTEWDIVLKMKVGSEYHALGLEEGIHWHINPNVQIEYVPETEARMSIPWVR</sequence>
<keyword evidence="10" id="KW-0408">Iron</keyword>
<evidence type="ECO:0000256" key="1">
    <source>
        <dbReference type="ARBA" id="ARBA00004236"/>
    </source>
</evidence>
<dbReference type="Pfam" id="PF03264">
    <property type="entry name" value="Cytochrom_NNT"/>
    <property type="match status" value="1"/>
</dbReference>
<reference evidence="14" key="1">
    <citation type="journal article" date="2015" name="Nature">
        <title>Complex archaea that bridge the gap between prokaryotes and eukaryotes.</title>
        <authorList>
            <person name="Spang A."/>
            <person name="Saw J.H."/>
            <person name="Jorgensen S.L."/>
            <person name="Zaremba-Niedzwiedzka K."/>
            <person name="Martijn J."/>
            <person name="Lind A.E."/>
            <person name="van Eijk R."/>
            <person name="Schleper C."/>
            <person name="Guy L."/>
            <person name="Ettema T.J."/>
        </authorList>
    </citation>
    <scope>NUCLEOTIDE SEQUENCE</scope>
</reference>
<organism evidence="14">
    <name type="scientific">marine sediment metagenome</name>
    <dbReference type="NCBI Taxonomy" id="412755"/>
    <lineage>
        <taxon>unclassified sequences</taxon>
        <taxon>metagenomes</taxon>
        <taxon>ecological metagenomes</taxon>
    </lineage>
</organism>
<keyword evidence="6 12" id="KW-0812">Transmembrane</keyword>
<dbReference type="EMBL" id="LAZR01055157">
    <property type="protein sequence ID" value="KKK77015.1"/>
    <property type="molecule type" value="Genomic_DNA"/>
</dbReference>
<evidence type="ECO:0000256" key="7">
    <source>
        <dbReference type="ARBA" id="ARBA00022723"/>
    </source>
</evidence>
<evidence type="ECO:0000256" key="4">
    <source>
        <dbReference type="ARBA" id="ARBA00022475"/>
    </source>
</evidence>
<evidence type="ECO:0000256" key="8">
    <source>
        <dbReference type="ARBA" id="ARBA00022982"/>
    </source>
</evidence>
<dbReference type="InterPro" id="IPR051174">
    <property type="entry name" value="Cytochrome_c-type_ET"/>
</dbReference>
<dbReference type="PANTHER" id="PTHR30333">
    <property type="entry name" value="CYTOCHROME C-TYPE PROTEIN"/>
    <property type="match status" value="1"/>
</dbReference>
<evidence type="ECO:0000256" key="12">
    <source>
        <dbReference type="SAM" id="Phobius"/>
    </source>
</evidence>
<dbReference type="GO" id="GO:0009061">
    <property type="term" value="P:anaerobic respiration"/>
    <property type="evidence" value="ECO:0007669"/>
    <property type="project" value="TreeGrafter"/>
</dbReference>
<keyword evidence="7" id="KW-0479">Metal-binding</keyword>
<dbReference type="GO" id="GO:0005886">
    <property type="term" value="C:plasma membrane"/>
    <property type="evidence" value="ECO:0007669"/>
    <property type="project" value="UniProtKB-SubCell"/>
</dbReference>
<keyword evidence="3" id="KW-0813">Transport</keyword>
<comment type="caution">
    <text evidence="14">The sequence shown here is derived from an EMBL/GenBank/DDBJ whole genome shotgun (WGS) entry which is preliminary data.</text>
</comment>
<evidence type="ECO:0000313" key="14">
    <source>
        <dbReference type="EMBL" id="KKK77015.1"/>
    </source>
</evidence>
<feature type="transmembrane region" description="Helical" evidence="12">
    <location>
        <begin position="42"/>
        <end position="67"/>
    </location>
</feature>
<evidence type="ECO:0000256" key="3">
    <source>
        <dbReference type="ARBA" id="ARBA00022448"/>
    </source>
</evidence>
<gene>
    <name evidence="14" type="ORF">LCGC14_2857840</name>
</gene>
<keyword evidence="8" id="KW-0249">Electron transport</keyword>
<comment type="similarity">
    <text evidence="2">Belongs to the NapC/NirT/NrfH family.</text>
</comment>
<feature type="non-terminal residue" evidence="14">
    <location>
        <position position="279"/>
    </location>
</feature>
<evidence type="ECO:0000259" key="13">
    <source>
        <dbReference type="Pfam" id="PF03264"/>
    </source>
</evidence>
<name>A0A0F8YTB8_9ZZZZ</name>
<protein>
    <recommendedName>
        <fullName evidence="13">NapC/NirT cytochrome c N-terminal domain-containing protein</fullName>
    </recommendedName>
</protein>
<keyword evidence="11 12" id="KW-0472">Membrane</keyword>
<evidence type="ECO:0000256" key="11">
    <source>
        <dbReference type="ARBA" id="ARBA00023136"/>
    </source>
</evidence>
<dbReference type="AlphaFoldDB" id="A0A0F8YTB8"/>
<proteinExistence type="inferred from homology"/>